<accession>A0AA40CX20</accession>
<dbReference type="EMBL" id="JAULSY010000212">
    <property type="protein sequence ID" value="KAK0654725.1"/>
    <property type="molecule type" value="Genomic_DNA"/>
</dbReference>
<reference evidence="3" key="1">
    <citation type="submission" date="2023-06" db="EMBL/GenBank/DDBJ databases">
        <title>Genome-scale phylogeny and comparative genomics of the fungal order Sordariales.</title>
        <authorList>
            <consortium name="Lawrence Berkeley National Laboratory"/>
            <person name="Hensen N."/>
            <person name="Bonometti L."/>
            <person name="Westerberg I."/>
            <person name="Brannstrom I.O."/>
            <person name="Guillou S."/>
            <person name="Cros-Aarteil S."/>
            <person name="Calhoun S."/>
            <person name="Haridas S."/>
            <person name="Kuo A."/>
            <person name="Mondo S."/>
            <person name="Pangilinan J."/>
            <person name="Riley R."/>
            <person name="Labutti K."/>
            <person name="Andreopoulos B."/>
            <person name="Lipzen A."/>
            <person name="Chen C."/>
            <person name="Yanf M."/>
            <person name="Daum C."/>
            <person name="Ng V."/>
            <person name="Clum A."/>
            <person name="Steindorff A."/>
            <person name="Ohm R."/>
            <person name="Martin F."/>
            <person name="Silar P."/>
            <person name="Natvig D."/>
            <person name="Lalanne C."/>
            <person name="Gautier V."/>
            <person name="Ament-Velasquez S.L."/>
            <person name="Kruys A."/>
            <person name="Hutchinson M.I."/>
            <person name="Powell A.J."/>
            <person name="Barry K."/>
            <person name="Miller A.N."/>
            <person name="Grigoriev I.V."/>
            <person name="Debuchy R."/>
            <person name="Gladieux P."/>
            <person name="Thoren M.H."/>
            <person name="Johannesson H."/>
        </authorList>
    </citation>
    <scope>NUCLEOTIDE SEQUENCE</scope>
    <source>
        <strain evidence="3">CBS 307.81</strain>
    </source>
</reference>
<gene>
    <name evidence="3" type="ORF">QBC41DRAFT_308277</name>
</gene>
<evidence type="ECO:0000313" key="4">
    <source>
        <dbReference type="Proteomes" id="UP001174997"/>
    </source>
</evidence>
<name>A0AA40CX20_9PEZI</name>
<protein>
    <submittedName>
        <fullName evidence="3">Uncharacterized protein</fullName>
    </submittedName>
</protein>
<sequence length="230" mass="25307">MGVALVHHALRSILVTTQSFVSSESASQAFMKPTVSDTDRLVISVSLALHVLGTVILGLYIIAGPVWTERLDALAIARITHLLQDDGEIKKLGLRFLDRSYENRYELAFLEKIDAWVGIADDVAGANQAQVEGGIRTPAERRPVQEPMDQLSLQQQTQNGVEMANMEPTTPPGYDQTHDDNPPPYRSIRRPTTNNGNPIAAARRGRQDYTPVLAIGGAGRISYRNLYPGY</sequence>
<organism evidence="3 4">
    <name type="scientific">Cercophora samala</name>
    <dbReference type="NCBI Taxonomy" id="330535"/>
    <lineage>
        <taxon>Eukaryota</taxon>
        <taxon>Fungi</taxon>
        <taxon>Dikarya</taxon>
        <taxon>Ascomycota</taxon>
        <taxon>Pezizomycotina</taxon>
        <taxon>Sordariomycetes</taxon>
        <taxon>Sordariomycetidae</taxon>
        <taxon>Sordariales</taxon>
        <taxon>Lasiosphaeriaceae</taxon>
        <taxon>Cercophora</taxon>
    </lineage>
</organism>
<proteinExistence type="predicted"/>
<keyword evidence="2" id="KW-0812">Transmembrane</keyword>
<keyword evidence="2" id="KW-1133">Transmembrane helix</keyword>
<feature type="transmembrane region" description="Helical" evidence="2">
    <location>
        <begin position="41"/>
        <end position="62"/>
    </location>
</feature>
<comment type="caution">
    <text evidence="3">The sequence shown here is derived from an EMBL/GenBank/DDBJ whole genome shotgun (WGS) entry which is preliminary data.</text>
</comment>
<dbReference type="Proteomes" id="UP001174997">
    <property type="component" value="Unassembled WGS sequence"/>
</dbReference>
<feature type="compositionally biased region" description="Polar residues" evidence="1">
    <location>
        <begin position="151"/>
        <end position="160"/>
    </location>
</feature>
<feature type="region of interest" description="Disordered" evidence="1">
    <location>
        <begin position="129"/>
        <end position="202"/>
    </location>
</feature>
<keyword evidence="4" id="KW-1185">Reference proteome</keyword>
<dbReference type="AlphaFoldDB" id="A0AA40CX20"/>
<evidence type="ECO:0000313" key="3">
    <source>
        <dbReference type="EMBL" id="KAK0654725.1"/>
    </source>
</evidence>
<keyword evidence="2" id="KW-0472">Membrane</keyword>
<evidence type="ECO:0000256" key="2">
    <source>
        <dbReference type="SAM" id="Phobius"/>
    </source>
</evidence>
<evidence type="ECO:0000256" key="1">
    <source>
        <dbReference type="SAM" id="MobiDB-lite"/>
    </source>
</evidence>